<evidence type="ECO:0000313" key="2">
    <source>
        <dbReference type="Proteomes" id="UP000014523"/>
    </source>
</evidence>
<dbReference type="Proteomes" id="UP000014523">
    <property type="component" value="Unassembled WGS sequence"/>
</dbReference>
<name>A0A829HBA2_9GAMM</name>
<sequence>MNANNLEFYLISQQLVPLKILSNWLVVKNYLYNINLDWLNNLNEDDKFQMSEIYLYKNIFYAKFDRKINNLAYSFVVDISIYPEVDGETYKSFEYELGLGLYEVSKKNRLVVMKTYTLNNILDVAFFLNLIFLDVYHKLDDYVADGNNDLFVNIENFIRNKTS</sequence>
<keyword evidence="2" id="KW-1185">Reference proteome</keyword>
<protein>
    <submittedName>
        <fullName evidence="1">Uncharacterized protein</fullName>
    </submittedName>
</protein>
<proteinExistence type="predicted"/>
<comment type="caution">
    <text evidence="1">The sequence shown here is derived from an EMBL/GenBank/DDBJ whole genome shotgun (WGS) entry which is preliminary data.</text>
</comment>
<organism evidence="1 2">
    <name type="scientific">Acinetobacter gyllenbergii CIP 110306 = MTCC 11365</name>
    <dbReference type="NCBI Taxonomy" id="1217657"/>
    <lineage>
        <taxon>Bacteria</taxon>
        <taxon>Pseudomonadati</taxon>
        <taxon>Pseudomonadota</taxon>
        <taxon>Gammaproteobacteria</taxon>
        <taxon>Moraxellales</taxon>
        <taxon>Moraxellaceae</taxon>
        <taxon>Acinetobacter</taxon>
    </lineage>
</organism>
<reference evidence="1 2" key="1">
    <citation type="submission" date="2013-06" db="EMBL/GenBank/DDBJ databases">
        <title>The Genome Sequence of Acinetobacter gyllenbergii CIP 110306.</title>
        <authorList>
            <consortium name="The Broad Institute Genome Sequencing Platform"/>
            <consortium name="The Broad Institute Genome Sequencing Center for Infectious Disease"/>
            <person name="Cerqueira G."/>
            <person name="Feldgarden M."/>
            <person name="Courvalin P."/>
            <person name="Perichon B."/>
            <person name="Grillot-Courvalin C."/>
            <person name="Clermont D."/>
            <person name="Rocha E."/>
            <person name="Yoon E.-J."/>
            <person name="Nemec A."/>
            <person name="Young S.K."/>
            <person name="Zeng Q."/>
            <person name="Gargeya S."/>
            <person name="Fitzgerald M."/>
            <person name="Abouelleil A."/>
            <person name="Alvarado L."/>
            <person name="Berlin A.M."/>
            <person name="Chapman S.B."/>
            <person name="Dewar J."/>
            <person name="Goldberg J."/>
            <person name="Griggs A."/>
            <person name="Gujja S."/>
            <person name="Hansen M."/>
            <person name="Howarth C."/>
            <person name="Imamovic A."/>
            <person name="Larimer J."/>
            <person name="McCowan C."/>
            <person name="Murphy C."/>
            <person name="Pearson M."/>
            <person name="Priest M."/>
            <person name="Roberts A."/>
            <person name="Saif S."/>
            <person name="Shea T."/>
            <person name="Sykes S."/>
            <person name="Wortman J."/>
            <person name="Nusbaum C."/>
            <person name="Birren B."/>
        </authorList>
    </citation>
    <scope>NUCLEOTIDE SEQUENCE [LARGE SCALE GENOMIC DNA]</scope>
    <source>
        <strain evidence="1 2">CIP 110306</strain>
    </source>
</reference>
<dbReference type="RefSeq" id="WP_016541868.1">
    <property type="nucleotide sequence ID" value="NZ_ASQH01000012.1"/>
</dbReference>
<accession>A0A829HBA2</accession>
<dbReference type="AlphaFoldDB" id="A0A829HBA2"/>
<dbReference type="EMBL" id="ATGG01000061">
    <property type="protein sequence ID" value="EPF69471.1"/>
    <property type="molecule type" value="Genomic_DNA"/>
</dbReference>
<gene>
    <name evidence="1" type="ORF">F957_04042</name>
</gene>
<evidence type="ECO:0000313" key="1">
    <source>
        <dbReference type="EMBL" id="EPF69471.1"/>
    </source>
</evidence>